<organism evidence="3 4">
    <name type="scientific">Monoraphidium neglectum</name>
    <dbReference type="NCBI Taxonomy" id="145388"/>
    <lineage>
        <taxon>Eukaryota</taxon>
        <taxon>Viridiplantae</taxon>
        <taxon>Chlorophyta</taxon>
        <taxon>core chlorophytes</taxon>
        <taxon>Chlorophyceae</taxon>
        <taxon>CS clade</taxon>
        <taxon>Sphaeropleales</taxon>
        <taxon>Selenastraceae</taxon>
        <taxon>Monoraphidium</taxon>
    </lineage>
</organism>
<keyword evidence="2 3" id="KW-0560">Oxidoreductase</keyword>
<dbReference type="Proteomes" id="UP000054498">
    <property type="component" value="Unassembled WGS sequence"/>
</dbReference>
<dbReference type="Gene3D" id="3.40.50.720">
    <property type="entry name" value="NAD(P)-binding Rossmann-like Domain"/>
    <property type="match status" value="1"/>
</dbReference>
<dbReference type="GeneID" id="25726300"/>
<dbReference type="OrthoDB" id="191139at2759"/>
<dbReference type="STRING" id="145388.A0A0D2KCG8"/>
<name>A0A0D2KCG8_9CHLO</name>
<dbReference type="AlphaFoldDB" id="A0A0D2KCG8"/>
<dbReference type="EC" id="1.-.-.-" evidence="3"/>
<evidence type="ECO:0000256" key="1">
    <source>
        <dbReference type="ARBA" id="ARBA00006484"/>
    </source>
</evidence>
<accession>A0A0D2KCG8</accession>
<dbReference type="GO" id="GO:0016491">
    <property type="term" value="F:oxidoreductase activity"/>
    <property type="evidence" value="ECO:0007669"/>
    <property type="project" value="UniProtKB-KW"/>
</dbReference>
<dbReference type="KEGG" id="mng:MNEG_0182"/>
<dbReference type="SUPFAM" id="SSF53756">
    <property type="entry name" value="UDP-Glycosyltransferase/glycogen phosphorylase"/>
    <property type="match status" value="1"/>
</dbReference>
<evidence type="ECO:0000313" key="3">
    <source>
        <dbReference type="EMBL" id="KIZ07763.1"/>
    </source>
</evidence>
<keyword evidence="4" id="KW-1185">Reference proteome</keyword>
<dbReference type="RefSeq" id="XP_013906782.1">
    <property type="nucleotide sequence ID" value="XM_014051328.1"/>
</dbReference>
<evidence type="ECO:0000256" key="2">
    <source>
        <dbReference type="ARBA" id="ARBA00023002"/>
    </source>
</evidence>
<dbReference type="InterPro" id="IPR036291">
    <property type="entry name" value="NAD(P)-bd_dom_sf"/>
</dbReference>
<evidence type="ECO:0000313" key="4">
    <source>
        <dbReference type="Proteomes" id="UP000054498"/>
    </source>
</evidence>
<sequence>MSLGRPLITTNWSGPTAYINHKVAYPLAFEGLSNAAEDMNATDPDAWNPWFDGQLWAKPSATHLRQLMRQVITHPDEAAARGRAARQHLLNKFTPEVLARRVRDEVLRVQAKLLAGLGLYASIELAKQGGTVVIAARNPARLAEAVERVKAASAEAGGTAVGIELDLSSLANVKCFADDLLAKYPGQKLQGLVLNAGINTPKFAWSKDGIESTWATNHLGHFYLAQLLLPHLAPDGRIVVTSSGTHDPAVKAPLPEPKYNSLDEVAMIKSDLNGVPPAQFNGRLAYTRSKLCNILFTNELARRLQQQGSAVTVNAYDPGFCPDTELSREMPSFLLPVFRTLVPILMWVTGSPQRPSTSPVSGAFMGRLAYDKEFAGVTGNIDHLEASSPASMEVARQAELWEYSEKLLAKLTAATGGLAQPTPAT</sequence>
<proteinExistence type="inferred from homology"/>
<reference evidence="3 4" key="1">
    <citation type="journal article" date="2013" name="BMC Genomics">
        <title>Reconstruction of the lipid metabolism for the microalga Monoraphidium neglectum from its genome sequence reveals characteristics suitable for biofuel production.</title>
        <authorList>
            <person name="Bogen C."/>
            <person name="Al-Dilaimi A."/>
            <person name="Albersmeier A."/>
            <person name="Wichmann J."/>
            <person name="Grundmann M."/>
            <person name="Rupp O."/>
            <person name="Lauersen K.J."/>
            <person name="Blifernez-Klassen O."/>
            <person name="Kalinowski J."/>
            <person name="Goesmann A."/>
            <person name="Mussgnug J.H."/>
            <person name="Kruse O."/>
        </authorList>
    </citation>
    <scope>NUCLEOTIDE SEQUENCE [LARGE SCALE GENOMIC DNA]</scope>
    <source>
        <strain evidence="3 4">SAG 48.87</strain>
    </source>
</reference>
<dbReference type="Gene3D" id="3.40.50.2000">
    <property type="entry name" value="Glycogen Phosphorylase B"/>
    <property type="match status" value="1"/>
</dbReference>
<protein>
    <submittedName>
        <fullName evidence="3">Dehydrogenase/reductase</fullName>
        <ecNumber evidence="3">1.-.-.-</ecNumber>
    </submittedName>
</protein>
<dbReference type="PANTHER" id="PTHR24320">
    <property type="entry name" value="RETINOL DEHYDROGENASE"/>
    <property type="match status" value="1"/>
</dbReference>
<gene>
    <name evidence="3" type="ORF">MNEG_0182</name>
</gene>
<comment type="similarity">
    <text evidence="1">Belongs to the short-chain dehydrogenases/reductases (SDR) family.</text>
</comment>
<dbReference type="EMBL" id="KK100233">
    <property type="protein sequence ID" value="KIZ07763.1"/>
    <property type="molecule type" value="Genomic_DNA"/>
</dbReference>
<dbReference type="InterPro" id="IPR002347">
    <property type="entry name" value="SDR_fam"/>
</dbReference>
<dbReference type="PANTHER" id="PTHR24320:SF152">
    <property type="entry name" value="SHORT-CHAIN DEHYDROGENASE_REDUCTASE FAMILY PROTEIN"/>
    <property type="match status" value="1"/>
</dbReference>
<dbReference type="SUPFAM" id="SSF51735">
    <property type="entry name" value="NAD(P)-binding Rossmann-fold domains"/>
    <property type="match status" value="1"/>
</dbReference>
<dbReference type="Pfam" id="PF00106">
    <property type="entry name" value="adh_short"/>
    <property type="match status" value="1"/>
</dbReference>